<comment type="caution">
    <text evidence="15">The sequence shown here is derived from an EMBL/GenBank/DDBJ whole genome shotgun (WGS) entry which is preliminary data.</text>
</comment>
<comment type="function">
    <text evidence="11">Involved in the degradation of L-arabinose. Catalyzes the interconversion of L-ribulose 5-phosphate (LRu5P) and D-xylulose 5-phosphate (D-Xu5P) via a retroaldol/aldol mechanism (carbon-carbon bond cleavage analogous to a class II aldolase reaction).</text>
</comment>
<dbReference type="EMBL" id="AZCN01000094">
    <property type="protein sequence ID" value="KRK14252.1"/>
    <property type="molecule type" value="Genomic_DNA"/>
</dbReference>
<dbReference type="PATRIC" id="fig|913848.6.peg.2627"/>
<dbReference type="AlphaFoldDB" id="A0A0R1EXJ2"/>
<keyword evidence="6" id="KW-0862">Zinc</keyword>
<keyword evidence="9" id="KW-0119">Carbohydrate metabolism</keyword>
<dbReference type="RefSeq" id="WP_010012150.1">
    <property type="nucleotide sequence ID" value="NZ_AZCN01000094.1"/>
</dbReference>
<accession>A0A0R1EXJ2</accession>
<dbReference type="NCBIfam" id="NF006047">
    <property type="entry name" value="PRK08193.1"/>
    <property type="match status" value="1"/>
</dbReference>
<evidence type="ECO:0000256" key="12">
    <source>
        <dbReference type="ARBA" id="ARBA00060520"/>
    </source>
</evidence>
<dbReference type="PANTHER" id="PTHR22789:SF8">
    <property type="entry name" value="L-RIBULOSE-5-PHOSPHATE 4-EPIMERASE SGBE"/>
    <property type="match status" value="1"/>
</dbReference>
<organism evidence="15 16">
    <name type="scientific">Loigolactobacillus coryniformis subsp. coryniformis KCTC 3167 = DSM 20001</name>
    <dbReference type="NCBI Taxonomy" id="913848"/>
    <lineage>
        <taxon>Bacteria</taxon>
        <taxon>Bacillati</taxon>
        <taxon>Bacillota</taxon>
        <taxon>Bacilli</taxon>
        <taxon>Lactobacillales</taxon>
        <taxon>Lactobacillaceae</taxon>
        <taxon>Loigolactobacillus</taxon>
    </lineage>
</organism>
<dbReference type="Gene3D" id="3.40.225.10">
    <property type="entry name" value="Class II aldolase/adducin N-terminal domain"/>
    <property type="match status" value="1"/>
</dbReference>
<evidence type="ECO:0000256" key="10">
    <source>
        <dbReference type="ARBA" id="ARBA00032206"/>
    </source>
</evidence>
<keyword evidence="5" id="KW-0479">Metal-binding</keyword>
<dbReference type="Proteomes" id="UP000051181">
    <property type="component" value="Unassembled WGS sequence"/>
</dbReference>
<evidence type="ECO:0000256" key="11">
    <source>
        <dbReference type="ARBA" id="ARBA00053542"/>
    </source>
</evidence>
<dbReference type="Pfam" id="PF00596">
    <property type="entry name" value="Aldolase_II"/>
    <property type="match status" value="1"/>
</dbReference>
<evidence type="ECO:0000256" key="2">
    <source>
        <dbReference type="ARBA" id="ARBA00001947"/>
    </source>
</evidence>
<gene>
    <name evidence="15" type="ORF">FD22_GL002578</name>
</gene>
<evidence type="ECO:0000256" key="8">
    <source>
        <dbReference type="ARBA" id="ARBA00023235"/>
    </source>
</evidence>
<comment type="cofactor">
    <cofactor evidence="2">
        <name>Zn(2+)</name>
        <dbReference type="ChEBI" id="CHEBI:29105"/>
    </cofactor>
</comment>
<evidence type="ECO:0000256" key="9">
    <source>
        <dbReference type="ARBA" id="ARBA00023277"/>
    </source>
</evidence>
<dbReference type="NCBIfam" id="NF009003">
    <property type="entry name" value="PRK12348.1"/>
    <property type="match status" value="1"/>
</dbReference>
<dbReference type="GO" id="GO:0008742">
    <property type="term" value="F:L-ribulose-phosphate 4-epimerase activity"/>
    <property type="evidence" value="ECO:0007669"/>
    <property type="project" value="UniProtKB-EC"/>
</dbReference>
<dbReference type="SMART" id="SM01007">
    <property type="entry name" value="Aldolase_II"/>
    <property type="match status" value="1"/>
</dbReference>
<protein>
    <recommendedName>
        <fullName evidence="13">L-ribulose-5-phosphate 4-epimerase</fullName>
        <ecNumber evidence="4">5.1.3.4</ecNumber>
    </recommendedName>
    <alternativeName>
        <fullName evidence="10">Phosphoribulose isomerase</fullName>
    </alternativeName>
</protein>
<dbReference type="GeneID" id="65918028"/>
<evidence type="ECO:0000256" key="1">
    <source>
        <dbReference type="ARBA" id="ARBA00001726"/>
    </source>
</evidence>
<dbReference type="InterPro" id="IPR050197">
    <property type="entry name" value="Aldolase_class_II_sugar_metab"/>
</dbReference>
<dbReference type="eggNOG" id="COG0235">
    <property type="taxonomic scope" value="Bacteria"/>
</dbReference>
<feature type="domain" description="Class II aldolase/adducin N-terminal" evidence="14">
    <location>
        <begin position="7"/>
        <end position="197"/>
    </location>
</feature>
<comment type="pathway">
    <text evidence="12">Carbohydrate degradation; L-arabinose degradation via L-ribulose; D-xylulose 5-phosphate from L-arabinose (bacterial route): step 3/3.</text>
</comment>
<reference evidence="15 16" key="1">
    <citation type="journal article" date="2015" name="Genome Announc.">
        <title>Expanding the biotechnology potential of lactobacilli through comparative genomics of 213 strains and associated genera.</title>
        <authorList>
            <person name="Sun Z."/>
            <person name="Harris H.M."/>
            <person name="McCann A."/>
            <person name="Guo C."/>
            <person name="Argimon S."/>
            <person name="Zhang W."/>
            <person name="Yang X."/>
            <person name="Jeffery I.B."/>
            <person name="Cooney J.C."/>
            <person name="Kagawa T.F."/>
            <person name="Liu W."/>
            <person name="Song Y."/>
            <person name="Salvetti E."/>
            <person name="Wrobel A."/>
            <person name="Rasinkangas P."/>
            <person name="Parkhill J."/>
            <person name="Rea M.C."/>
            <person name="O'Sullivan O."/>
            <person name="Ritari J."/>
            <person name="Douillard F.P."/>
            <person name="Paul Ross R."/>
            <person name="Yang R."/>
            <person name="Briner A.E."/>
            <person name="Felis G.E."/>
            <person name="de Vos W.M."/>
            <person name="Barrangou R."/>
            <person name="Klaenhammer T.R."/>
            <person name="Caufield P.W."/>
            <person name="Cui Y."/>
            <person name="Zhang H."/>
            <person name="O'Toole P.W."/>
        </authorList>
    </citation>
    <scope>NUCLEOTIDE SEQUENCE [LARGE SCALE GENOMIC DNA]</scope>
    <source>
        <strain evidence="15 16">DSM 20001</strain>
    </source>
</reference>
<evidence type="ECO:0000256" key="7">
    <source>
        <dbReference type="ARBA" id="ARBA00022935"/>
    </source>
</evidence>
<evidence type="ECO:0000256" key="5">
    <source>
        <dbReference type="ARBA" id="ARBA00022723"/>
    </source>
</evidence>
<dbReference type="PANTHER" id="PTHR22789">
    <property type="entry name" value="FUCULOSE PHOSPHATE ALDOLASE"/>
    <property type="match status" value="1"/>
</dbReference>
<evidence type="ECO:0000313" key="16">
    <source>
        <dbReference type="Proteomes" id="UP000051181"/>
    </source>
</evidence>
<evidence type="ECO:0000256" key="3">
    <source>
        <dbReference type="ARBA" id="ARBA00010037"/>
    </source>
</evidence>
<dbReference type="GO" id="GO:0019568">
    <property type="term" value="P:arabinose catabolic process"/>
    <property type="evidence" value="ECO:0007669"/>
    <property type="project" value="UniProtKB-KW"/>
</dbReference>
<dbReference type="InterPro" id="IPR001303">
    <property type="entry name" value="Aldolase_II/adducin_N"/>
</dbReference>
<dbReference type="InterPro" id="IPR036409">
    <property type="entry name" value="Aldolase_II/adducin_N_sf"/>
</dbReference>
<dbReference type="FunFam" id="3.40.225.10:FF:000001">
    <property type="entry name" value="L-ribulose-5-phosphate 4-epimerase UlaF"/>
    <property type="match status" value="1"/>
</dbReference>
<keyword evidence="7" id="KW-0054">Arabinose catabolism</keyword>
<dbReference type="GO" id="GO:0005829">
    <property type="term" value="C:cytosol"/>
    <property type="evidence" value="ECO:0007669"/>
    <property type="project" value="TreeGrafter"/>
</dbReference>
<comment type="similarity">
    <text evidence="3">Belongs to the aldolase class II family. AraD/FucA subfamily.</text>
</comment>
<dbReference type="SUPFAM" id="SSF53639">
    <property type="entry name" value="AraD/HMP-PK domain-like"/>
    <property type="match status" value="1"/>
</dbReference>
<evidence type="ECO:0000256" key="6">
    <source>
        <dbReference type="ARBA" id="ARBA00022833"/>
    </source>
</evidence>
<sequence length="241" mass="26943">MLESLKKQVYEANMQLPKLNLVTFTWGNVSGIDRRQGLFVIKPSGVAYENLEPEDMVVVNLKGEVVEGKMNPSSDTPTHTVLYNKFPKIGGIVHTHSPWAVAFASANMDIPALNTTAADTFYGDIPVSEPLTETEIQDAYEEDTGKVIVKTFQDHNIDPEAVPGVLVSQHGPFTWGSTPDKAVYNAKVLEVVAEMDYHALTLTHANIEVPQYLLDKHYNRKHGKNAYYGQNKQRRIQFAKK</sequence>
<evidence type="ECO:0000259" key="14">
    <source>
        <dbReference type="SMART" id="SM01007"/>
    </source>
</evidence>
<evidence type="ECO:0000313" key="15">
    <source>
        <dbReference type="EMBL" id="KRK14252.1"/>
    </source>
</evidence>
<evidence type="ECO:0000256" key="13">
    <source>
        <dbReference type="ARBA" id="ARBA00074961"/>
    </source>
</evidence>
<dbReference type="GO" id="GO:0046872">
    <property type="term" value="F:metal ion binding"/>
    <property type="evidence" value="ECO:0007669"/>
    <property type="project" value="UniProtKB-KW"/>
</dbReference>
<name>A0A0R1EXJ2_9LACO</name>
<proteinExistence type="inferred from homology"/>
<dbReference type="EC" id="5.1.3.4" evidence="4"/>
<comment type="catalytic activity">
    <reaction evidence="1">
        <text>L-ribulose 5-phosphate = D-xylulose 5-phosphate</text>
        <dbReference type="Rhea" id="RHEA:22368"/>
        <dbReference type="ChEBI" id="CHEBI:57737"/>
        <dbReference type="ChEBI" id="CHEBI:58226"/>
        <dbReference type="EC" id="5.1.3.4"/>
    </reaction>
</comment>
<dbReference type="GO" id="GO:0016832">
    <property type="term" value="F:aldehyde-lyase activity"/>
    <property type="evidence" value="ECO:0007669"/>
    <property type="project" value="TreeGrafter"/>
</dbReference>
<keyword evidence="8" id="KW-0413">Isomerase</keyword>
<evidence type="ECO:0000256" key="4">
    <source>
        <dbReference type="ARBA" id="ARBA00013186"/>
    </source>
</evidence>